<feature type="transmembrane region" description="Helical" evidence="1">
    <location>
        <begin position="36"/>
        <end position="57"/>
    </location>
</feature>
<dbReference type="AlphaFoldDB" id="W9SV41"/>
<keyword evidence="3" id="KW-1185">Reference proteome</keyword>
<keyword evidence="1" id="KW-0472">Membrane</keyword>
<keyword evidence="1" id="KW-0812">Transmembrane</keyword>
<dbReference type="Proteomes" id="UP000030645">
    <property type="component" value="Unassembled WGS sequence"/>
</dbReference>
<keyword evidence="1" id="KW-1133">Transmembrane helix</keyword>
<evidence type="ECO:0000256" key="1">
    <source>
        <dbReference type="SAM" id="Phobius"/>
    </source>
</evidence>
<sequence>MHYVFLYSVVARHPEHLHGSTPRSVLIEIYRGFSHIYLMAGLIAMGLQALVDGLSCFDTRTTKNNQIIREK</sequence>
<dbReference type="EMBL" id="KE346181">
    <property type="protein sequence ID" value="EXC28842.1"/>
    <property type="molecule type" value="Genomic_DNA"/>
</dbReference>
<organism evidence="2 3">
    <name type="scientific">Morus notabilis</name>
    <dbReference type="NCBI Taxonomy" id="981085"/>
    <lineage>
        <taxon>Eukaryota</taxon>
        <taxon>Viridiplantae</taxon>
        <taxon>Streptophyta</taxon>
        <taxon>Embryophyta</taxon>
        <taxon>Tracheophyta</taxon>
        <taxon>Spermatophyta</taxon>
        <taxon>Magnoliopsida</taxon>
        <taxon>eudicotyledons</taxon>
        <taxon>Gunneridae</taxon>
        <taxon>Pentapetalae</taxon>
        <taxon>rosids</taxon>
        <taxon>fabids</taxon>
        <taxon>Rosales</taxon>
        <taxon>Moraceae</taxon>
        <taxon>Moreae</taxon>
        <taxon>Morus</taxon>
    </lineage>
</organism>
<name>W9SV41_9ROSA</name>
<evidence type="ECO:0000313" key="3">
    <source>
        <dbReference type="Proteomes" id="UP000030645"/>
    </source>
</evidence>
<reference evidence="3" key="1">
    <citation type="submission" date="2013-01" db="EMBL/GenBank/DDBJ databases">
        <title>Draft Genome Sequence of a Mulberry Tree, Morus notabilis C.K. Schneid.</title>
        <authorList>
            <person name="He N."/>
            <person name="Zhao S."/>
        </authorList>
    </citation>
    <scope>NUCLEOTIDE SEQUENCE</scope>
</reference>
<protein>
    <submittedName>
        <fullName evidence="2">Uncharacterized protein</fullName>
    </submittedName>
</protein>
<accession>W9SV41</accession>
<gene>
    <name evidence="2" type="ORF">L484_004972</name>
</gene>
<proteinExistence type="predicted"/>
<evidence type="ECO:0000313" key="2">
    <source>
        <dbReference type="EMBL" id="EXC28842.1"/>
    </source>
</evidence>